<gene>
    <name evidence="2" type="ORF">INT45_011659</name>
</gene>
<dbReference type="GO" id="GO:0005737">
    <property type="term" value="C:cytoplasm"/>
    <property type="evidence" value="ECO:0007669"/>
    <property type="project" value="TreeGrafter"/>
</dbReference>
<feature type="region of interest" description="Disordered" evidence="1">
    <location>
        <begin position="335"/>
        <end position="365"/>
    </location>
</feature>
<sequence length="406" mass="46188">MSLEDLFGKLAMTTVNTVSRIAISHATNAAIKGVTGYITQQPKDKRESDELTSLQRQFDLKIKNLKPTIDIIARSVADGNKDLEPALELCNDLKRDIDTFAEEMKDYYDTTIDKKKTNDKEKTTTTNAYVRSRLKTLLASVDVSIPSLHLALRSLESPSDKKYVSSSKLLQASAILKKTRKCQFKLRLYSLFAANVREDNTAGFTWKEEFAKCQLQINSNKKEEEKDGHDDKFAYELKLIEDLDDGRYHEEDESPRTLAIDLSNLKKMYYTRSGALLNIEDSKAAVLVLKVVNKKDMNEKEEEAGNIEVKEENPEIIQSELKQADWYAVEIWINDNDDDDEDGEEDGEEGKDEKSKTSTIQQQPQQINQPSLLLLESVIKLALLEISEQMDHLDASDDLINLYMAE</sequence>
<evidence type="ECO:0000313" key="3">
    <source>
        <dbReference type="Proteomes" id="UP000646827"/>
    </source>
</evidence>
<dbReference type="Pfam" id="PF05508">
    <property type="entry name" value="Ran-binding"/>
    <property type="match status" value="1"/>
</dbReference>
<organism evidence="2 3">
    <name type="scientific">Circinella minor</name>
    <dbReference type="NCBI Taxonomy" id="1195481"/>
    <lineage>
        <taxon>Eukaryota</taxon>
        <taxon>Fungi</taxon>
        <taxon>Fungi incertae sedis</taxon>
        <taxon>Mucoromycota</taxon>
        <taxon>Mucoromycotina</taxon>
        <taxon>Mucoromycetes</taxon>
        <taxon>Mucorales</taxon>
        <taxon>Lichtheimiaceae</taxon>
        <taxon>Circinella</taxon>
    </lineage>
</organism>
<dbReference type="Proteomes" id="UP000646827">
    <property type="component" value="Unassembled WGS sequence"/>
</dbReference>
<protein>
    <recommendedName>
        <fullName evidence="4">Ran-specific GTPase-activating protein 30</fullName>
    </recommendedName>
</protein>
<dbReference type="GO" id="GO:0005634">
    <property type="term" value="C:nucleus"/>
    <property type="evidence" value="ECO:0007669"/>
    <property type="project" value="TreeGrafter"/>
</dbReference>
<keyword evidence="3" id="KW-1185">Reference proteome</keyword>
<comment type="caution">
    <text evidence="2">The sequence shown here is derived from an EMBL/GenBank/DDBJ whole genome shotgun (WGS) entry which is preliminary data.</text>
</comment>
<dbReference type="PANTHER" id="PTHR31010">
    <property type="entry name" value="RAN-SPECIFIC GTPASE-ACTIVATING PROTEIN 30-RELATED"/>
    <property type="match status" value="1"/>
</dbReference>
<accession>A0A8H7RXQ6</accession>
<dbReference type="PANTHER" id="PTHR31010:SF2">
    <property type="entry name" value="RAN-SPECIFIC GTPASE-ACTIVATING PROTEIN 30"/>
    <property type="match status" value="1"/>
</dbReference>
<reference evidence="2 3" key="1">
    <citation type="submission" date="2020-12" db="EMBL/GenBank/DDBJ databases">
        <title>Metabolic potential, ecology and presence of endohyphal bacteria is reflected in genomic diversity of Mucoromycotina.</title>
        <authorList>
            <person name="Muszewska A."/>
            <person name="Okrasinska A."/>
            <person name="Steczkiewicz K."/>
            <person name="Drgas O."/>
            <person name="Orlowska M."/>
            <person name="Perlinska-Lenart U."/>
            <person name="Aleksandrzak-Piekarczyk T."/>
            <person name="Szatraj K."/>
            <person name="Zielenkiewicz U."/>
            <person name="Pilsyk S."/>
            <person name="Malc E."/>
            <person name="Mieczkowski P."/>
            <person name="Kruszewska J.S."/>
            <person name="Biernat P."/>
            <person name="Pawlowska J."/>
        </authorList>
    </citation>
    <scope>NUCLEOTIDE SEQUENCE [LARGE SCALE GENOMIC DNA]</scope>
    <source>
        <strain evidence="2 3">CBS 142.35</strain>
    </source>
</reference>
<dbReference type="GO" id="GO:0030695">
    <property type="term" value="F:GTPase regulator activity"/>
    <property type="evidence" value="ECO:0007669"/>
    <property type="project" value="TreeGrafter"/>
</dbReference>
<evidence type="ECO:0008006" key="4">
    <source>
        <dbReference type="Google" id="ProtNLM"/>
    </source>
</evidence>
<dbReference type="OrthoDB" id="512915at2759"/>
<dbReference type="EMBL" id="JAEPRB010000227">
    <property type="protein sequence ID" value="KAG2218478.1"/>
    <property type="molecule type" value="Genomic_DNA"/>
</dbReference>
<evidence type="ECO:0000313" key="2">
    <source>
        <dbReference type="EMBL" id="KAG2218478.1"/>
    </source>
</evidence>
<dbReference type="AlphaFoldDB" id="A0A8H7RXQ6"/>
<feature type="compositionally biased region" description="Acidic residues" evidence="1">
    <location>
        <begin position="335"/>
        <end position="350"/>
    </location>
</feature>
<dbReference type="InterPro" id="IPR008812">
    <property type="entry name" value="Ran_GTP-bd-rel"/>
</dbReference>
<evidence type="ECO:0000256" key="1">
    <source>
        <dbReference type="SAM" id="MobiDB-lite"/>
    </source>
</evidence>
<proteinExistence type="predicted"/>
<name>A0A8H7RXQ6_9FUNG</name>